<dbReference type="EMBL" id="FLUV01000309">
    <property type="protein sequence ID" value="SBW18711.1"/>
    <property type="molecule type" value="Genomic_DNA"/>
</dbReference>
<sequence>MPPGITEARVLWRHDAAPTGPDDPAARNAKVTNASLEIRGGWHLRAPDDGAAYHFAVYPLVRTAGGVRALPSGAHVVARAGTHLTPPQ</sequence>
<accession>A0A1C3NUA6</accession>
<gene>
    <name evidence="1" type="ORF">FDG2_0787</name>
</gene>
<evidence type="ECO:0000313" key="1">
    <source>
        <dbReference type="EMBL" id="SBW18711.1"/>
    </source>
</evidence>
<dbReference type="AlphaFoldDB" id="A0A1C3NUA6"/>
<evidence type="ECO:0000313" key="2">
    <source>
        <dbReference type="Proteomes" id="UP000199013"/>
    </source>
</evidence>
<reference evidence="2" key="1">
    <citation type="submission" date="2016-02" db="EMBL/GenBank/DDBJ databases">
        <authorList>
            <person name="Wibberg D."/>
        </authorList>
    </citation>
    <scope>NUCLEOTIDE SEQUENCE [LARGE SCALE GENOMIC DNA]</scope>
</reference>
<name>A0A1C3NUA6_9ACTN</name>
<protein>
    <submittedName>
        <fullName evidence="1">Uncharacterized protein</fullName>
    </submittedName>
</protein>
<dbReference type="Proteomes" id="UP000199013">
    <property type="component" value="Unassembled WGS sequence"/>
</dbReference>
<organism evidence="1 2">
    <name type="scientific">Candidatus Protofrankia californiensis</name>
    <dbReference type="NCBI Taxonomy" id="1839754"/>
    <lineage>
        <taxon>Bacteria</taxon>
        <taxon>Bacillati</taxon>
        <taxon>Actinomycetota</taxon>
        <taxon>Actinomycetes</taxon>
        <taxon>Frankiales</taxon>
        <taxon>Frankiaceae</taxon>
        <taxon>Protofrankia</taxon>
    </lineage>
</organism>
<proteinExistence type="predicted"/>
<keyword evidence="2" id="KW-1185">Reference proteome</keyword>